<evidence type="ECO:0000256" key="4">
    <source>
        <dbReference type="ARBA" id="ARBA00023136"/>
    </source>
</evidence>
<dbReference type="GO" id="GO:0016020">
    <property type="term" value="C:membrane"/>
    <property type="evidence" value="ECO:0007669"/>
    <property type="project" value="UniProtKB-SubCell"/>
</dbReference>
<keyword evidence="2 5" id="KW-0812">Transmembrane</keyword>
<evidence type="ECO:0008006" key="8">
    <source>
        <dbReference type="Google" id="ProtNLM"/>
    </source>
</evidence>
<dbReference type="Pfam" id="PF02674">
    <property type="entry name" value="Colicin_V"/>
    <property type="match status" value="1"/>
</dbReference>
<dbReference type="GO" id="GO:0009403">
    <property type="term" value="P:toxin biosynthetic process"/>
    <property type="evidence" value="ECO:0007669"/>
    <property type="project" value="InterPro"/>
</dbReference>
<evidence type="ECO:0000256" key="1">
    <source>
        <dbReference type="ARBA" id="ARBA00004141"/>
    </source>
</evidence>
<reference evidence="6 7" key="1">
    <citation type="submission" date="2015-06" db="EMBL/GenBank/DDBJ databases">
        <authorList>
            <person name="Wibberg Daniel"/>
        </authorList>
    </citation>
    <scope>NUCLEOTIDE SEQUENCE [LARGE SCALE GENOMIC DNA]</scope>
    <source>
        <strain evidence="6 7">T3/55T</strain>
    </source>
</reference>
<evidence type="ECO:0000256" key="2">
    <source>
        <dbReference type="ARBA" id="ARBA00022692"/>
    </source>
</evidence>
<dbReference type="RefSeq" id="WP_103203504.1">
    <property type="nucleotide sequence ID" value="NZ_CVTD020000024.1"/>
</dbReference>
<feature type="transmembrane region" description="Helical" evidence="5">
    <location>
        <begin position="26"/>
        <end position="44"/>
    </location>
</feature>
<evidence type="ECO:0000313" key="6">
    <source>
        <dbReference type="EMBL" id="CRZ35424.1"/>
    </source>
</evidence>
<accession>A0A0H5SIU9</accession>
<keyword evidence="3 5" id="KW-1133">Transmembrane helix</keyword>
<dbReference type="AlphaFoldDB" id="A0A0H5SIU9"/>
<feature type="transmembrane region" description="Helical" evidence="5">
    <location>
        <begin position="119"/>
        <end position="147"/>
    </location>
</feature>
<feature type="transmembrane region" description="Helical" evidence="5">
    <location>
        <begin position="159"/>
        <end position="184"/>
    </location>
</feature>
<dbReference type="InterPro" id="IPR003825">
    <property type="entry name" value="Colicin-V_CvpA"/>
</dbReference>
<keyword evidence="7" id="KW-1185">Reference proteome</keyword>
<dbReference type="Proteomes" id="UP000236497">
    <property type="component" value="Unassembled WGS sequence"/>
</dbReference>
<protein>
    <recommendedName>
        <fullName evidence="8">Colicin V production protein</fullName>
    </recommendedName>
</protein>
<evidence type="ECO:0000256" key="5">
    <source>
        <dbReference type="SAM" id="Phobius"/>
    </source>
</evidence>
<sequence>MNWLLIAVLAIIIINAWIGKRVGFIKIVFSLFSFIITLLITTWISPKINGLLKNNETFYQKTYQKVEKTLSLDTKENNDQDEMINDLPLPKSIRENLIENKKKQEANIKSYIVSRVTGIVINAIAFILTYVVVFAGLWIISAAINIISKLPIINQINKWAGFIVGGMQGLFIVWLLLLLLTVFGGSELSQSAFKQIEESKFLSFIYNKNFILHIVLNAVKLF</sequence>
<dbReference type="OrthoDB" id="2083110at2"/>
<proteinExistence type="predicted"/>
<dbReference type="EMBL" id="CVTD020000024">
    <property type="protein sequence ID" value="CRZ35424.1"/>
    <property type="molecule type" value="Genomic_DNA"/>
</dbReference>
<name>A0A0H5SIU9_HERHM</name>
<organism evidence="6 7">
    <name type="scientific">Herbinix hemicellulosilytica</name>
    <dbReference type="NCBI Taxonomy" id="1564487"/>
    <lineage>
        <taxon>Bacteria</taxon>
        <taxon>Bacillati</taxon>
        <taxon>Bacillota</taxon>
        <taxon>Clostridia</taxon>
        <taxon>Lachnospirales</taxon>
        <taxon>Lachnospiraceae</taxon>
        <taxon>Herbinix</taxon>
    </lineage>
</organism>
<gene>
    <name evidence="6" type="ORF">HHT355_2233</name>
</gene>
<comment type="subcellular location">
    <subcellularLocation>
        <location evidence="1">Membrane</location>
        <topology evidence="1">Multi-pass membrane protein</topology>
    </subcellularLocation>
</comment>
<keyword evidence="4 5" id="KW-0472">Membrane</keyword>
<evidence type="ECO:0000313" key="7">
    <source>
        <dbReference type="Proteomes" id="UP000236497"/>
    </source>
</evidence>
<evidence type="ECO:0000256" key="3">
    <source>
        <dbReference type="ARBA" id="ARBA00022989"/>
    </source>
</evidence>